<sequence>MELFKVMMGCHFSGEWQPLVVMHLKYLSKSYSPHLLSLDEI</sequence>
<dbReference type="KEGG" id="nfl:COO91_11185"/>
<geneLocation type="plasmid" evidence="2">
    <name>pnfsy08</name>
</geneLocation>
<organism evidence="1 2">
    <name type="scientific">Nostoc flagelliforme CCNUN1</name>
    <dbReference type="NCBI Taxonomy" id="2038116"/>
    <lineage>
        <taxon>Bacteria</taxon>
        <taxon>Bacillati</taxon>
        <taxon>Cyanobacteriota</taxon>
        <taxon>Cyanophyceae</taxon>
        <taxon>Nostocales</taxon>
        <taxon>Nostocaceae</taxon>
        <taxon>Nostoc</taxon>
    </lineage>
</organism>
<evidence type="ECO:0000313" key="2">
    <source>
        <dbReference type="Proteomes" id="UP000232003"/>
    </source>
</evidence>
<keyword evidence="1" id="KW-0614">Plasmid</keyword>
<protein>
    <submittedName>
        <fullName evidence="1">Uncharacterized protein</fullName>
    </submittedName>
</protein>
<proteinExistence type="predicted"/>
<reference evidence="1 2" key="1">
    <citation type="submission" date="2017-11" db="EMBL/GenBank/DDBJ databases">
        <title>Complete genome of a free-living desiccation-tolerant cyanobacterium and its photosynthetic adaptation to extreme terrestrial habitat.</title>
        <authorList>
            <person name="Shang J."/>
        </authorList>
    </citation>
    <scope>NUCLEOTIDE SEQUENCE [LARGE SCALE GENOMIC DNA]</scope>
    <source>
        <strain evidence="1 2">CCNUN1</strain>
        <plasmid evidence="2">pnfsy08</plasmid>
    </source>
</reference>
<accession>A0A2K8TB84</accession>
<evidence type="ECO:0000313" key="1">
    <source>
        <dbReference type="EMBL" id="AUB44930.1"/>
    </source>
</evidence>
<dbReference type="EMBL" id="CP024793">
    <property type="protein sequence ID" value="AUB44930.1"/>
    <property type="molecule type" value="Genomic_DNA"/>
</dbReference>
<dbReference type="Proteomes" id="UP000232003">
    <property type="component" value="Plasmid pNFSY08"/>
</dbReference>
<gene>
    <name evidence="1" type="ORF">COO91_11185</name>
</gene>
<dbReference type="AlphaFoldDB" id="A0A2K8TB84"/>
<keyword evidence="2" id="KW-1185">Reference proteome</keyword>
<name>A0A2K8TB84_9NOSO</name>